<organism evidence="4">
    <name type="scientific">mine drainage metagenome</name>
    <dbReference type="NCBI Taxonomy" id="410659"/>
    <lineage>
        <taxon>unclassified sequences</taxon>
        <taxon>metagenomes</taxon>
        <taxon>ecological metagenomes</taxon>
    </lineage>
</organism>
<dbReference type="InterPro" id="IPR019752">
    <property type="entry name" value="Pyrv/ketoisovalerate_OxRed_cat"/>
</dbReference>
<proteinExistence type="predicted"/>
<dbReference type="GO" id="GO:0016903">
    <property type="term" value="F:oxidoreductase activity, acting on the aldehyde or oxo group of donors"/>
    <property type="evidence" value="ECO:0007669"/>
    <property type="project" value="InterPro"/>
</dbReference>
<evidence type="ECO:0000313" key="4">
    <source>
        <dbReference type="EMBL" id="EQD68734.1"/>
    </source>
</evidence>
<keyword evidence="4" id="KW-0670">Pyruvate</keyword>
<dbReference type="SUPFAM" id="SSF52518">
    <property type="entry name" value="Thiamin diphosphate-binding fold (THDP-binding)"/>
    <property type="match status" value="1"/>
</dbReference>
<dbReference type="AlphaFoldDB" id="T1CLB9"/>
<dbReference type="PANTHER" id="PTHR32154">
    <property type="entry name" value="PYRUVATE-FLAVODOXIN OXIDOREDUCTASE-RELATED"/>
    <property type="match status" value="1"/>
</dbReference>
<dbReference type="InterPro" id="IPR002880">
    <property type="entry name" value="Pyrv_Fd/Flavodoxin_OxRdtase_N"/>
</dbReference>
<feature type="domain" description="Pyruvate/ketoisovalerate oxidoreductase catalytic" evidence="2">
    <location>
        <begin position="1"/>
        <end position="148"/>
    </location>
</feature>
<name>T1CLB9_9ZZZZ</name>
<evidence type="ECO:0000259" key="2">
    <source>
        <dbReference type="Pfam" id="PF01558"/>
    </source>
</evidence>
<dbReference type="FunFam" id="3.40.50.970:FF:000022">
    <property type="entry name" value="2-oxoglutarate ferredoxin oxidoreductase alpha subunit"/>
    <property type="match status" value="1"/>
</dbReference>
<dbReference type="Gene3D" id="3.40.920.10">
    <property type="entry name" value="Pyruvate-ferredoxin oxidoreductase, PFOR, domain III"/>
    <property type="match status" value="1"/>
</dbReference>
<gene>
    <name evidence="4" type="ORF">B2A_00308</name>
</gene>
<dbReference type="Pfam" id="PF01855">
    <property type="entry name" value="POR_N"/>
    <property type="match status" value="1"/>
</dbReference>
<feature type="non-terminal residue" evidence="4">
    <location>
        <position position="395"/>
    </location>
</feature>
<dbReference type="PANTHER" id="PTHR32154:SF20">
    <property type="entry name" value="2-OXOGLUTARATE OXIDOREDUCTASE SUBUNIT KORA"/>
    <property type="match status" value="1"/>
</dbReference>
<dbReference type="InterPro" id="IPR029061">
    <property type="entry name" value="THDP-binding"/>
</dbReference>
<reference evidence="4" key="2">
    <citation type="journal article" date="2014" name="ISME J.">
        <title>Microbial stratification in low pH oxic and suboxic macroscopic growths along an acid mine drainage.</title>
        <authorList>
            <person name="Mendez-Garcia C."/>
            <person name="Mesa V."/>
            <person name="Sprenger R.R."/>
            <person name="Richter M."/>
            <person name="Diez M.S."/>
            <person name="Solano J."/>
            <person name="Bargiela R."/>
            <person name="Golyshina O.V."/>
            <person name="Manteca A."/>
            <person name="Ramos J.L."/>
            <person name="Gallego J.R."/>
            <person name="Llorente I."/>
            <person name="Martins Dos Santos V.A."/>
            <person name="Jensen O.N."/>
            <person name="Pelaez A.I."/>
            <person name="Sanchez J."/>
            <person name="Ferrer M."/>
        </authorList>
    </citation>
    <scope>NUCLEOTIDE SEQUENCE</scope>
</reference>
<feature type="domain" description="Pyruvate flavodoxin/ferredoxin oxidoreductase pyrimidine binding" evidence="3">
    <location>
        <begin position="180"/>
        <end position="382"/>
    </location>
</feature>
<evidence type="ECO:0000256" key="1">
    <source>
        <dbReference type="ARBA" id="ARBA00023002"/>
    </source>
</evidence>
<accession>T1CLB9</accession>
<dbReference type="Pfam" id="PF01558">
    <property type="entry name" value="POR"/>
    <property type="match status" value="1"/>
</dbReference>
<dbReference type="CDD" id="cd07034">
    <property type="entry name" value="TPP_PYR_PFOR_IOR-alpha_like"/>
    <property type="match status" value="1"/>
</dbReference>
<reference evidence="4" key="1">
    <citation type="submission" date="2013-08" db="EMBL/GenBank/DDBJ databases">
        <authorList>
            <person name="Mendez C."/>
            <person name="Richter M."/>
            <person name="Ferrer M."/>
            <person name="Sanchez J."/>
        </authorList>
    </citation>
    <scope>NUCLEOTIDE SEQUENCE</scope>
</reference>
<dbReference type="EMBL" id="AUZZ01000234">
    <property type="protein sequence ID" value="EQD68734.1"/>
    <property type="molecule type" value="Genomic_DNA"/>
</dbReference>
<dbReference type="Gene3D" id="3.40.50.970">
    <property type="match status" value="1"/>
</dbReference>
<evidence type="ECO:0000259" key="3">
    <source>
        <dbReference type="Pfam" id="PF01855"/>
    </source>
</evidence>
<sequence length="395" mass="41665">MGRHVFGLNAYQSVIRGGHVWFQARATDQRPYSQGDGCDILYAMTPETAEIHAAALRPGGTLVYDPEKFPVAADKLPPKTHALEVPTLAIARKYSTQPILQNAAGLGASAALAGIPLDVLHDVVRDSFGRKAGDVVQWNLEASAAGYQHALAHGHVLDHPLTRGGAPKLLMTGNQAIALGAAAAGLKFLSQYPMTPASSIMHWLAAHSSDLGIVVKQAEDELAAINMAIGASFGGVRAMTATSGGGFSLMVEALGMAGMTETPLVVVESQRAGPSTGLPTKTEQGDLNLMLGAGQGDFPRAILAPSNPVEAYRQTIRAFELAEEYQTPVLVASDLHLSENFMTVDREEIPVDGPVKSLFTVSPNGHDYHRYAYTPTGVSPRSIPGQPGLQYVAGS</sequence>
<dbReference type="InterPro" id="IPR002869">
    <property type="entry name" value="Pyrv_flavodox_OxRed_cen"/>
</dbReference>
<protein>
    <submittedName>
        <fullName evidence="4">Pyruvate flavodoxin/ferredoxin oxidoreductase domain-containing protein</fullName>
    </submittedName>
</protein>
<dbReference type="SUPFAM" id="SSF53323">
    <property type="entry name" value="Pyruvate-ferredoxin oxidoreductase, PFOR, domain III"/>
    <property type="match status" value="1"/>
</dbReference>
<comment type="caution">
    <text evidence="4">The sequence shown here is derived from an EMBL/GenBank/DDBJ whole genome shotgun (WGS) entry which is preliminary data.</text>
</comment>
<dbReference type="GO" id="GO:0006979">
    <property type="term" value="P:response to oxidative stress"/>
    <property type="evidence" value="ECO:0007669"/>
    <property type="project" value="TreeGrafter"/>
</dbReference>
<keyword evidence="1" id="KW-0560">Oxidoreductase</keyword>
<dbReference type="InterPro" id="IPR050722">
    <property type="entry name" value="Pyruvate:ferred/Flavod_OxRd"/>
</dbReference>